<evidence type="ECO:0000256" key="8">
    <source>
        <dbReference type="ARBA" id="ARBA00022737"/>
    </source>
</evidence>
<evidence type="ECO:0000256" key="13">
    <source>
        <dbReference type="ARBA" id="ARBA00023136"/>
    </source>
</evidence>
<keyword evidence="4" id="KW-0165">Cleavage on pair of basic residues</keyword>
<evidence type="ECO:0000256" key="16">
    <source>
        <dbReference type="ARBA" id="ARBA00040456"/>
    </source>
</evidence>
<comment type="function">
    <text evidence="15">Cadherins are calcium-dependent cell adhesion proteins. They preferentially interact with themselves in a homophilic manner in connecting cells; cadherins may thus contribute to the sorting of heterogeneous cell types.</text>
</comment>
<keyword evidence="6" id="KW-0479">Metal-binding</keyword>
<dbReference type="GO" id="GO:0007043">
    <property type="term" value="P:cell-cell junction assembly"/>
    <property type="evidence" value="ECO:0007669"/>
    <property type="project" value="TreeGrafter"/>
</dbReference>
<dbReference type="SMART" id="SM00112">
    <property type="entry name" value="CA"/>
    <property type="match status" value="5"/>
</dbReference>
<keyword evidence="9 17" id="KW-0106">Calcium</keyword>
<dbReference type="GO" id="GO:0045296">
    <property type="term" value="F:cadherin binding"/>
    <property type="evidence" value="ECO:0007669"/>
    <property type="project" value="TreeGrafter"/>
</dbReference>
<evidence type="ECO:0000313" key="20">
    <source>
        <dbReference type="RefSeq" id="XP_017338160.1"/>
    </source>
</evidence>
<evidence type="ECO:0000256" key="12">
    <source>
        <dbReference type="ARBA" id="ARBA00022989"/>
    </source>
</evidence>
<dbReference type="CDD" id="cd11304">
    <property type="entry name" value="Cadherin_repeat"/>
    <property type="match status" value="5"/>
</dbReference>
<keyword evidence="11" id="KW-0965">Cell junction</keyword>
<dbReference type="InterPro" id="IPR039808">
    <property type="entry name" value="Cadherin"/>
</dbReference>
<comment type="subcellular location">
    <subcellularLocation>
        <location evidence="2">Cell junction</location>
        <location evidence="2">Adherens junction</location>
    </subcellularLocation>
    <subcellularLocation>
        <location evidence="1 17">Cell membrane</location>
        <topology evidence="1 17">Single-pass type I membrane protein</topology>
    </subcellularLocation>
</comment>
<dbReference type="OMA" id="MSLYFCG"/>
<dbReference type="GO" id="GO:0005912">
    <property type="term" value="C:adherens junction"/>
    <property type="evidence" value="ECO:0007669"/>
    <property type="project" value="UniProtKB-SubCell"/>
</dbReference>
<feature type="domain" description="Cadherin" evidence="18">
    <location>
        <begin position="260"/>
        <end position="374"/>
    </location>
</feature>
<evidence type="ECO:0000313" key="19">
    <source>
        <dbReference type="Proteomes" id="UP000221080"/>
    </source>
</evidence>
<dbReference type="KEGG" id="ipu:108273450"/>
<dbReference type="AlphaFoldDB" id="A0A2D0S7F2"/>
<keyword evidence="3" id="KW-1003">Cell membrane</keyword>
<dbReference type="GO" id="GO:0044331">
    <property type="term" value="P:cell-cell adhesion mediated by cadherin"/>
    <property type="evidence" value="ECO:0007669"/>
    <property type="project" value="TreeGrafter"/>
</dbReference>
<dbReference type="FunFam" id="4.10.900.10:FF:000001">
    <property type="entry name" value="Cadherin 2"/>
    <property type="match status" value="1"/>
</dbReference>
<dbReference type="PANTHER" id="PTHR24027">
    <property type="entry name" value="CADHERIN-23"/>
    <property type="match status" value="1"/>
</dbReference>
<dbReference type="GO" id="GO:0016342">
    <property type="term" value="C:catenin complex"/>
    <property type="evidence" value="ECO:0007669"/>
    <property type="project" value="TreeGrafter"/>
</dbReference>
<dbReference type="GO" id="GO:0000902">
    <property type="term" value="P:cell morphogenesis"/>
    <property type="evidence" value="ECO:0007669"/>
    <property type="project" value="TreeGrafter"/>
</dbReference>
<dbReference type="FunFam" id="2.60.40.60:FF:000009">
    <property type="entry name" value="Cadherin 24"/>
    <property type="match status" value="1"/>
</dbReference>
<dbReference type="FunFam" id="2.60.40.60:FF:000008">
    <property type="entry name" value="Cadherin 24"/>
    <property type="match status" value="1"/>
</dbReference>
<dbReference type="PANTHER" id="PTHR24027:SF84">
    <property type="entry name" value="CADHERIN-20"/>
    <property type="match status" value="1"/>
</dbReference>
<keyword evidence="10 17" id="KW-0130">Cell adhesion</keyword>
<evidence type="ECO:0000256" key="15">
    <source>
        <dbReference type="ARBA" id="ARBA00037319"/>
    </source>
</evidence>
<dbReference type="PRINTS" id="PR00205">
    <property type="entry name" value="CADHERIN"/>
</dbReference>
<evidence type="ECO:0000256" key="6">
    <source>
        <dbReference type="ARBA" id="ARBA00022723"/>
    </source>
</evidence>
<dbReference type="InterPro" id="IPR027397">
    <property type="entry name" value="Catenin-bd_sf"/>
</dbReference>
<keyword evidence="13" id="KW-0472">Membrane</keyword>
<dbReference type="Proteomes" id="UP000221080">
    <property type="component" value="Chromosome 13"/>
</dbReference>
<proteinExistence type="predicted"/>
<dbReference type="GO" id="GO:0002009">
    <property type="term" value="P:morphogenesis of an epithelium"/>
    <property type="evidence" value="ECO:0007669"/>
    <property type="project" value="UniProtKB-ARBA"/>
</dbReference>
<keyword evidence="14" id="KW-0325">Glycoprotein</keyword>
<dbReference type="GO" id="GO:0007156">
    <property type="term" value="P:homophilic cell adhesion via plasma membrane adhesion molecules"/>
    <property type="evidence" value="ECO:0007669"/>
    <property type="project" value="InterPro"/>
</dbReference>
<dbReference type="InterPro" id="IPR015919">
    <property type="entry name" value="Cadherin-like_sf"/>
</dbReference>
<dbReference type="GeneID" id="108273450"/>
<evidence type="ECO:0000256" key="17">
    <source>
        <dbReference type="RuleBase" id="RU003318"/>
    </source>
</evidence>
<reference evidence="20" key="2">
    <citation type="submission" date="2025-08" db="UniProtKB">
        <authorList>
            <consortium name="RefSeq"/>
        </authorList>
    </citation>
    <scope>IDENTIFICATION</scope>
    <source>
        <tissue evidence="20">Blood</tissue>
    </source>
</reference>
<feature type="domain" description="Cadherin" evidence="18">
    <location>
        <begin position="479"/>
        <end position="589"/>
    </location>
</feature>
<dbReference type="Pfam" id="PF00028">
    <property type="entry name" value="Cadherin"/>
    <property type="match status" value="4"/>
</dbReference>
<feature type="domain" description="Cadherin" evidence="18">
    <location>
        <begin position="70"/>
        <end position="150"/>
    </location>
</feature>
<feature type="domain" description="Cadherin" evidence="18">
    <location>
        <begin position="375"/>
        <end position="479"/>
    </location>
</feature>
<evidence type="ECO:0000256" key="4">
    <source>
        <dbReference type="ARBA" id="ARBA00022685"/>
    </source>
</evidence>
<keyword evidence="5 17" id="KW-0812">Transmembrane</keyword>
<dbReference type="GO" id="GO:0016339">
    <property type="term" value="P:calcium-dependent cell-cell adhesion via plasma membrane cell adhesion molecules"/>
    <property type="evidence" value="ECO:0007669"/>
    <property type="project" value="TreeGrafter"/>
</dbReference>
<dbReference type="PROSITE" id="PS50268">
    <property type="entry name" value="CADHERIN_2"/>
    <property type="match status" value="5"/>
</dbReference>
<dbReference type="GO" id="GO:0005509">
    <property type="term" value="F:calcium ion binding"/>
    <property type="evidence" value="ECO:0007669"/>
    <property type="project" value="UniProtKB-UniRule"/>
</dbReference>
<evidence type="ECO:0000256" key="3">
    <source>
        <dbReference type="ARBA" id="ARBA00022475"/>
    </source>
</evidence>
<feature type="domain" description="Cadherin" evidence="18">
    <location>
        <begin position="151"/>
        <end position="259"/>
    </location>
</feature>
<sequence>MALWFLKRSGDFSTMITVMSLLALCQGDAGDEGTSVRALIREKRGWVWNQFFVLEEYAEDKPLYVGKLHSDLDKGDGSVKYILSGEGAGTTFILDDSTGDIHAIQRLDREMKEHYILRAQATHRHTGRALEPESRFVVKIQDINDNEPKFLDGPYQATVPEMSPVGTSVIRVTATDSDDPSYGNSARVVYSVVKGQPYFSVDRHTGEVRVSLPDMDREVKGQYEVVIQAKDMAGQLGGLAGTTTVNITLSDVNDNPPRFTQKLHQMSVLESVPIGTVVGHVQAQDQDLGINAEMRYGAIDGDGRDVFDISADSTNTYGVITVKQRLDFETARSYTLKVEAANTHADKRFSANGPFSDVATVQVSVEDVDEPPQFSATLYYAEVREDSEIGSVVIAISARDPDAANNSVRYMIDRVSDPDQYFSVGVSNGSLMTVLPLDREENSWHNLTVVAVETNNPLKSASVSVAIRVLDVNDNPPSLTHHYEAFLCDNARAGQLVQSLKAVDADEPIGGHRFRYTLPPETQKNPNFTLIDNHDNSARVLTRRSGWASPSVYHIPITVSDGGEPVQSSTHTLTVRVCQCDADRDVPSCRNAEPYTLPADLSTAALTTMLACGSIVLVMLVLMLFLSSSVKKTFPGDEEENVRENIVHYDDEGGGEEDTVAFDITKLWKTHTEALSYAELALNSSKRRHVDNKDIKPNIMLRQEKQPEIQSLSCYVSQTDANKYSTNANGSTVYDYVLAKLCQVDLDAKVPPYDSLQTYAYEGEGSIAESLSSLQSNDDNELDYDYLDEWGPRFHALAELYGTSESNF</sequence>
<dbReference type="GO" id="GO:0016477">
    <property type="term" value="P:cell migration"/>
    <property type="evidence" value="ECO:0007669"/>
    <property type="project" value="TreeGrafter"/>
</dbReference>
<dbReference type="InterPro" id="IPR002126">
    <property type="entry name" value="Cadherin-like_dom"/>
</dbReference>
<keyword evidence="12" id="KW-1133">Transmembrane helix</keyword>
<evidence type="ECO:0000256" key="2">
    <source>
        <dbReference type="ARBA" id="ARBA00004536"/>
    </source>
</evidence>
<organism evidence="19 20">
    <name type="scientific">Ictalurus punctatus</name>
    <name type="common">Channel catfish</name>
    <name type="synonym">Silurus punctatus</name>
    <dbReference type="NCBI Taxonomy" id="7998"/>
    <lineage>
        <taxon>Eukaryota</taxon>
        <taxon>Metazoa</taxon>
        <taxon>Chordata</taxon>
        <taxon>Craniata</taxon>
        <taxon>Vertebrata</taxon>
        <taxon>Euteleostomi</taxon>
        <taxon>Actinopterygii</taxon>
        <taxon>Neopterygii</taxon>
        <taxon>Teleostei</taxon>
        <taxon>Ostariophysi</taxon>
        <taxon>Siluriformes</taxon>
        <taxon>Ictaluridae</taxon>
        <taxon>Ictalurus</taxon>
    </lineage>
</organism>
<evidence type="ECO:0000259" key="18">
    <source>
        <dbReference type="PROSITE" id="PS50268"/>
    </source>
</evidence>
<dbReference type="RefSeq" id="XP_017338160.1">
    <property type="nucleotide sequence ID" value="XM_017482671.3"/>
</dbReference>
<dbReference type="GO" id="GO:0008013">
    <property type="term" value="F:beta-catenin binding"/>
    <property type="evidence" value="ECO:0007669"/>
    <property type="project" value="TreeGrafter"/>
</dbReference>
<accession>A0A2D0S7F2</accession>
<keyword evidence="8" id="KW-0677">Repeat</keyword>
<reference evidence="19" key="1">
    <citation type="journal article" date="2016" name="Nat. Commun.">
        <title>The channel catfish genome sequence provides insights into the evolution of scale formation in teleosts.</title>
        <authorList>
            <person name="Liu Z."/>
            <person name="Liu S."/>
            <person name="Yao J."/>
            <person name="Bao L."/>
            <person name="Zhang J."/>
            <person name="Li Y."/>
            <person name="Jiang C."/>
            <person name="Sun L."/>
            <person name="Wang R."/>
            <person name="Zhang Y."/>
            <person name="Zhou T."/>
            <person name="Zeng Q."/>
            <person name="Fu Q."/>
            <person name="Gao S."/>
            <person name="Li N."/>
            <person name="Koren S."/>
            <person name="Jiang Y."/>
            <person name="Zimin A."/>
            <person name="Xu P."/>
            <person name="Phillippy A.M."/>
            <person name="Geng X."/>
            <person name="Song L."/>
            <person name="Sun F."/>
            <person name="Li C."/>
            <person name="Wang X."/>
            <person name="Chen A."/>
            <person name="Jin Y."/>
            <person name="Yuan Z."/>
            <person name="Yang Y."/>
            <person name="Tan S."/>
            <person name="Peatman E."/>
            <person name="Lu J."/>
            <person name="Qin Z."/>
            <person name="Dunham R."/>
            <person name="Li Z."/>
            <person name="Sonstegard T."/>
            <person name="Feng J."/>
            <person name="Danzmann R.G."/>
            <person name="Schroeder S."/>
            <person name="Scheffler B."/>
            <person name="Duke M.V."/>
            <person name="Ballard L."/>
            <person name="Kucuktas H."/>
            <person name="Kaltenboeck L."/>
            <person name="Liu H."/>
            <person name="Armbruster J."/>
            <person name="Xie Y."/>
            <person name="Kirby M.L."/>
            <person name="Tian Y."/>
            <person name="Flanagan M.E."/>
            <person name="Mu W."/>
            <person name="Waldbieser G.C."/>
        </authorList>
    </citation>
    <scope>NUCLEOTIDE SEQUENCE [LARGE SCALE GENOMIC DNA]</scope>
    <source>
        <strain evidence="19">SDA103</strain>
    </source>
</reference>
<dbReference type="Gene3D" id="4.10.900.10">
    <property type="entry name" value="TCF3-CBD (Catenin binding domain)"/>
    <property type="match status" value="1"/>
</dbReference>
<dbReference type="InterPro" id="IPR000233">
    <property type="entry name" value="Cadherin_Y-type_LIR"/>
</dbReference>
<keyword evidence="19" id="KW-1185">Reference proteome</keyword>
<dbReference type="InterPro" id="IPR020894">
    <property type="entry name" value="Cadherin_CS"/>
</dbReference>
<name>A0A2D0S7F2_ICTPU</name>
<evidence type="ECO:0000256" key="5">
    <source>
        <dbReference type="ARBA" id="ARBA00022692"/>
    </source>
</evidence>
<evidence type="ECO:0000256" key="11">
    <source>
        <dbReference type="ARBA" id="ARBA00022949"/>
    </source>
</evidence>
<evidence type="ECO:0000256" key="7">
    <source>
        <dbReference type="ARBA" id="ARBA00022729"/>
    </source>
</evidence>
<dbReference type="SUPFAM" id="SSF49313">
    <property type="entry name" value="Cadherin-like"/>
    <property type="match status" value="5"/>
</dbReference>
<evidence type="ECO:0000256" key="14">
    <source>
        <dbReference type="ARBA" id="ARBA00023180"/>
    </source>
</evidence>
<dbReference type="FunFam" id="2.60.40.60:FF:000012">
    <property type="entry name" value="Cadherin 24"/>
    <property type="match status" value="1"/>
</dbReference>
<gene>
    <name evidence="20" type="primary">LOC108273450</name>
</gene>
<protein>
    <recommendedName>
        <fullName evidence="16">Cadherin-20</fullName>
    </recommendedName>
</protein>
<evidence type="ECO:0000256" key="9">
    <source>
        <dbReference type="ARBA" id="ARBA00022837"/>
    </source>
</evidence>
<evidence type="ECO:0000256" key="1">
    <source>
        <dbReference type="ARBA" id="ARBA00004251"/>
    </source>
</evidence>
<dbReference type="FunFam" id="2.60.40.60:FF:000014">
    <property type="entry name" value="Cadherin 8"/>
    <property type="match status" value="1"/>
</dbReference>
<dbReference type="OrthoDB" id="6252479at2759"/>
<dbReference type="PROSITE" id="PS00232">
    <property type="entry name" value="CADHERIN_1"/>
    <property type="match status" value="2"/>
</dbReference>
<keyword evidence="7" id="KW-0732">Signal</keyword>
<dbReference type="GO" id="GO:0034332">
    <property type="term" value="P:adherens junction organization"/>
    <property type="evidence" value="ECO:0007669"/>
    <property type="project" value="TreeGrafter"/>
</dbReference>
<dbReference type="Pfam" id="PF01049">
    <property type="entry name" value="CADH_Y-type_LIR"/>
    <property type="match status" value="1"/>
</dbReference>
<dbReference type="Gene3D" id="2.60.40.60">
    <property type="entry name" value="Cadherins"/>
    <property type="match status" value="5"/>
</dbReference>
<dbReference type="FunFam" id="2.60.40.60:FF:000017">
    <property type="entry name" value="Cadherin 24"/>
    <property type="match status" value="1"/>
</dbReference>
<evidence type="ECO:0000256" key="10">
    <source>
        <dbReference type="ARBA" id="ARBA00022889"/>
    </source>
</evidence>